<dbReference type="AlphaFoldDB" id="A0ABD7QA40"/>
<keyword evidence="1" id="KW-0472">Membrane</keyword>
<organism evidence="2 3">
    <name type="scientific">Hafnia alvei</name>
    <dbReference type="NCBI Taxonomy" id="569"/>
    <lineage>
        <taxon>Bacteria</taxon>
        <taxon>Pseudomonadati</taxon>
        <taxon>Pseudomonadota</taxon>
        <taxon>Gammaproteobacteria</taxon>
        <taxon>Enterobacterales</taxon>
        <taxon>Hafniaceae</taxon>
        <taxon>Hafnia</taxon>
    </lineage>
</organism>
<evidence type="ECO:0000313" key="2">
    <source>
        <dbReference type="EMBL" id="TBL70964.1"/>
    </source>
</evidence>
<evidence type="ECO:0000256" key="1">
    <source>
        <dbReference type="SAM" id="Phobius"/>
    </source>
</evidence>
<accession>A0ABD7QA40</accession>
<keyword evidence="1" id="KW-1133">Transmembrane helix</keyword>
<comment type="caution">
    <text evidence="2">The sequence shown here is derived from an EMBL/GenBank/DDBJ whole genome shotgun (WGS) entry which is preliminary data.</text>
</comment>
<name>A0ABD7QA40_HAFAL</name>
<gene>
    <name evidence="2" type="ORF">EYY96_00985</name>
</gene>
<dbReference type="Proteomes" id="UP000291600">
    <property type="component" value="Unassembled WGS sequence"/>
</dbReference>
<dbReference type="InterPro" id="IPR031854">
    <property type="entry name" value="FidL-like"/>
</dbReference>
<protein>
    <recommendedName>
        <fullName evidence="4">FidL-like membrane protein</fullName>
    </recommendedName>
</protein>
<reference evidence="2 3" key="1">
    <citation type="submission" date="2019-02" db="EMBL/GenBank/DDBJ databases">
        <title>Comparative genomic analysis of the Hafnia genus genomes.</title>
        <authorList>
            <person name="Zhiqiu Y."/>
            <person name="Chao Y."/>
            <person name="Yuhui D."/>
            <person name="Di H."/>
            <person name="Bin L."/>
        </authorList>
    </citation>
    <scope>NUCLEOTIDE SEQUENCE [LARGE SCALE GENOMIC DNA]</scope>
    <source>
        <strain evidence="2 3">PCM_1210</strain>
    </source>
</reference>
<sequence>MNTMKKIFGVVLAINFILALWVYFAPHTASHKEKLDIFCESTLKLSTNRDNENVPFHFSGTVLVRFKPDSTGYIGLSGDAEYNGTNYYVAREVGFQYQPKDTNNILSIKLNAQHVAARDNTPTQLIENNITGKPNADLVYVVRRANSNTYSIGNMYSPIIMCVDKS</sequence>
<dbReference type="Pfam" id="PF15941">
    <property type="entry name" value="FidL_like"/>
    <property type="match status" value="1"/>
</dbReference>
<keyword evidence="1" id="KW-0812">Transmembrane</keyword>
<evidence type="ECO:0000313" key="3">
    <source>
        <dbReference type="Proteomes" id="UP000291600"/>
    </source>
</evidence>
<dbReference type="EMBL" id="SITJ01000041">
    <property type="protein sequence ID" value="TBL70964.1"/>
    <property type="molecule type" value="Genomic_DNA"/>
</dbReference>
<proteinExistence type="predicted"/>
<feature type="transmembrane region" description="Helical" evidence="1">
    <location>
        <begin position="7"/>
        <end position="24"/>
    </location>
</feature>
<evidence type="ECO:0008006" key="4">
    <source>
        <dbReference type="Google" id="ProtNLM"/>
    </source>
</evidence>